<dbReference type="FunCoup" id="C1E5E6">
    <property type="interactions" value="1594"/>
</dbReference>
<dbReference type="GeneID" id="8243645"/>
<dbReference type="PANTHER" id="PTHR23355">
    <property type="entry name" value="RIBONUCLEASE"/>
    <property type="match status" value="1"/>
</dbReference>
<dbReference type="Proteomes" id="UP000002009">
    <property type="component" value="Chromosome 5"/>
</dbReference>
<dbReference type="InterPro" id="IPR012340">
    <property type="entry name" value="NA-bd_OB-fold"/>
</dbReference>
<dbReference type="OrthoDB" id="372421at2759"/>
<dbReference type="InterPro" id="IPR050180">
    <property type="entry name" value="RNR_Ribonuclease"/>
</dbReference>
<dbReference type="OMA" id="WACVVHF"/>
<dbReference type="Pfam" id="PF17849">
    <property type="entry name" value="OB_Dis3"/>
    <property type="match status" value="1"/>
</dbReference>
<comment type="similarity">
    <text evidence="1">Belongs to the RNR ribonuclease family.</text>
</comment>
<feature type="compositionally biased region" description="Polar residues" evidence="2">
    <location>
        <begin position="973"/>
        <end position="982"/>
    </location>
</feature>
<dbReference type="SMART" id="SM00955">
    <property type="entry name" value="RNB"/>
    <property type="match status" value="1"/>
</dbReference>
<dbReference type="GO" id="GO:0000175">
    <property type="term" value="F:3'-5'-RNA exonuclease activity"/>
    <property type="evidence" value="ECO:0007669"/>
    <property type="project" value="TreeGrafter"/>
</dbReference>
<dbReference type="EMBL" id="CP001326">
    <property type="protein sequence ID" value="ACO63244.1"/>
    <property type="molecule type" value="Genomic_DNA"/>
</dbReference>
<dbReference type="GO" id="GO:0000932">
    <property type="term" value="C:P-body"/>
    <property type="evidence" value="ECO:0007669"/>
    <property type="project" value="TreeGrafter"/>
</dbReference>
<dbReference type="RefSeq" id="XP_002501986.1">
    <property type="nucleotide sequence ID" value="XM_002501940.1"/>
</dbReference>
<evidence type="ECO:0000313" key="5">
    <source>
        <dbReference type="Proteomes" id="UP000002009"/>
    </source>
</evidence>
<evidence type="ECO:0000259" key="3">
    <source>
        <dbReference type="SMART" id="SM00955"/>
    </source>
</evidence>
<feature type="region of interest" description="Disordered" evidence="2">
    <location>
        <begin position="972"/>
        <end position="1000"/>
    </location>
</feature>
<feature type="domain" description="RNB" evidence="3">
    <location>
        <begin position="475"/>
        <end position="838"/>
    </location>
</feature>
<sequence>MNELKARALQLLRASADAPSATSPRAGAGDDPSTPSSSSKKGTTPSKQGAKKRTPGGGTPVTPGTVGSTPGTPGGTGGSGRKGKGRARFAEFWPRDVVREGLREQHLHEGKIRVNPHRRQEAYVSLEGVPHDVKIDGYAAQNRVIDGDTVVFAIDPIEDWPALMEEKTPRKASRGGRGATGDGAAPEAPAFRAEAGAGAGLGEDDAEGGEGDAYWKTVDAEDDYGDDDLDLDDDPYDEDVLPGRVRRLAIGGGLVDAAGPVKPPSIATLAVAARRGGVNGTPLRPTGRVVAVSQTSPRRETVVGYVGFAEEEFGFGGGRNGKGGTGVPTRNPEGGTGTPASRKGKEERYPDNIPPLRLYPTDPKLPWMIVDMSPSFLPAPIAALAVENGGAGLKGILVSARVSKWSTSYVWPHCQLRESLGMAGELETETAALVAENNILGVEDFTEAALACLPAVPPKESGLTWKVPEAERAARRDFTGVRVASIDPPTARDLDDALHAETRPDGTLVVGVHIADVSHFIPAGSALDKEAQQRATSTYLVQRVMPMLPRLLCEDLCSLNPGVERLTFSVEWEMTPDGVVKSEWFGRGIIKSCAKLDYGVAQRVIEARDEGRTGVDELLEAVNDPSGPVKVGPEDGGPGSWDPSAVAETISLLNTAARAMRRRRFEGGAVRLDQSKLSFEIDPDTGNPRGASAYVIRESNKLVEEWMLMANNAVATFIADAYPDRAMLRCHPEPNERKMGELEQFSREQGIDIDASSSRALHLSLQRLKEQSADAYEVAQLMATLPMQLARYFCTGCQDEDSWGHYALAMDRYTHFTSPIRRYPDVVVHRLLAAALEAGFRGRGNKKHPRAPKRADINAAAKKFGIPKSDKLQAIADHCNERKLAAKNCQDGSMHAYLCAFLRASPQCVSGIVRAVGRKYLCVFVPAYGMEVRVQMDGARHVAVTQEEGAGPDASPASVTVEWASEVDAGTIATATDGSKSTSKADRKKAMRDTRGARGRFLNSTEEEEGAIREYVNGRGVLPAPALEIPATIRPVQRVCLLLGARFRERAKPEVTALLLLKNPLWTEA</sequence>
<protein>
    <recommendedName>
        <fullName evidence="3">RNB domain-containing protein</fullName>
    </recommendedName>
</protein>
<accession>C1E5E6</accession>
<feature type="compositionally biased region" description="Low complexity" evidence="2">
    <location>
        <begin position="32"/>
        <end position="47"/>
    </location>
</feature>
<dbReference type="STRING" id="296587.C1E5E6"/>
<organism evidence="4 5">
    <name type="scientific">Micromonas commoda (strain RCC299 / NOUM17 / CCMP2709)</name>
    <name type="common">Picoplanktonic green alga</name>
    <dbReference type="NCBI Taxonomy" id="296587"/>
    <lineage>
        <taxon>Eukaryota</taxon>
        <taxon>Viridiplantae</taxon>
        <taxon>Chlorophyta</taxon>
        <taxon>Mamiellophyceae</taxon>
        <taxon>Mamiellales</taxon>
        <taxon>Mamiellaceae</taxon>
        <taxon>Micromonas</taxon>
    </lineage>
</organism>
<feature type="region of interest" description="Disordered" evidence="2">
    <location>
        <begin position="1"/>
        <end position="87"/>
    </location>
</feature>
<feature type="region of interest" description="Disordered" evidence="2">
    <location>
        <begin position="163"/>
        <end position="187"/>
    </location>
</feature>
<dbReference type="GO" id="GO:0006402">
    <property type="term" value="P:mRNA catabolic process"/>
    <property type="evidence" value="ECO:0007669"/>
    <property type="project" value="TreeGrafter"/>
</dbReference>
<dbReference type="PROSITE" id="PS01175">
    <property type="entry name" value="RIBONUCLEASE_II"/>
    <property type="match status" value="1"/>
</dbReference>
<proteinExistence type="inferred from homology"/>
<dbReference type="KEGG" id="mis:MICPUN_58288"/>
<feature type="region of interest" description="Disordered" evidence="2">
    <location>
        <begin position="317"/>
        <end position="356"/>
    </location>
</feature>
<dbReference type="GO" id="GO:0003723">
    <property type="term" value="F:RNA binding"/>
    <property type="evidence" value="ECO:0007669"/>
    <property type="project" value="InterPro"/>
</dbReference>
<dbReference type="SUPFAM" id="SSF50249">
    <property type="entry name" value="Nucleic acid-binding proteins"/>
    <property type="match status" value="3"/>
</dbReference>
<dbReference type="eggNOG" id="KOG2102">
    <property type="taxonomic scope" value="Eukaryota"/>
</dbReference>
<evidence type="ECO:0000313" key="4">
    <source>
        <dbReference type="EMBL" id="ACO63244.1"/>
    </source>
</evidence>
<dbReference type="InterPro" id="IPR041505">
    <property type="entry name" value="Dis3_CSD2"/>
</dbReference>
<dbReference type="InParanoid" id="C1E5E6"/>
<evidence type="ECO:0000256" key="1">
    <source>
        <dbReference type="RuleBase" id="RU003901"/>
    </source>
</evidence>
<dbReference type="InterPro" id="IPR022966">
    <property type="entry name" value="RNase_II/R_CS"/>
</dbReference>
<feature type="compositionally biased region" description="Low complexity" evidence="2">
    <location>
        <begin position="60"/>
        <end position="71"/>
    </location>
</feature>
<dbReference type="InterPro" id="IPR001900">
    <property type="entry name" value="RNase_II/R"/>
</dbReference>
<dbReference type="Gene3D" id="2.40.50.690">
    <property type="match status" value="1"/>
</dbReference>
<gene>
    <name evidence="4" type="ORF">MICPUN_58288</name>
</gene>
<name>C1E5E6_MICCC</name>
<dbReference type="Pfam" id="PF00773">
    <property type="entry name" value="RNB"/>
    <property type="match status" value="1"/>
</dbReference>
<dbReference type="AlphaFoldDB" id="C1E5E6"/>
<keyword evidence="5" id="KW-1185">Reference proteome</keyword>
<dbReference type="PANTHER" id="PTHR23355:SF9">
    <property type="entry name" value="DIS3-LIKE EXONUCLEASE 2"/>
    <property type="match status" value="1"/>
</dbReference>
<reference evidence="4 5" key="1">
    <citation type="journal article" date="2009" name="Science">
        <title>Green evolution and dynamic adaptations revealed by genomes of the marine picoeukaryotes Micromonas.</title>
        <authorList>
            <person name="Worden A.Z."/>
            <person name="Lee J.H."/>
            <person name="Mock T."/>
            <person name="Rouze P."/>
            <person name="Simmons M.P."/>
            <person name="Aerts A.L."/>
            <person name="Allen A.E."/>
            <person name="Cuvelier M.L."/>
            <person name="Derelle E."/>
            <person name="Everett M.V."/>
            <person name="Foulon E."/>
            <person name="Grimwood J."/>
            <person name="Gundlach H."/>
            <person name="Henrissat B."/>
            <person name="Napoli C."/>
            <person name="McDonald S.M."/>
            <person name="Parker M.S."/>
            <person name="Rombauts S."/>
            <person name="Salamov A."/>
            <person name="Von Dassow P."/>
            <person name="Badger J.H."/>
            <person name="Coutinho P.M."/>
            <person name="Demir E."/>
            <person name="Dubchak I."/>
            <person name="Gentemann C."/>
            <person name="Eikrem W."/>
            <person name="Gready J.E."/>
            <person name="John U."/>
            <person name="Lanier W."/>
            <person name="Lindquist E.A."/>
            <person name="Lucas S."/>
            <person name="Mayer K.F."/>
            <person name="Moreau H."/>
            <person name="Not F."/>
            <person name="Otillar R."/>
            <person name="Panaud O."/>
            <person name="Pangilinan J."/>
            <person name="Paulsen I."/>
            <person name="Piegu B."/>
            <person name="Poliakov A."/>
            <person name="Robbens S."/>
            <person name="Schmutz J."/>
            <person name="Toulza E."/>
            <person name="Wyss T."/>
            <person name="Zelensky A."/>
            <person name="Zhou K."/>
            <person name="Armbrust E.V."/>
            <person name="Bhattacharya D."/>
            <person name="Goodenough U.W."/>
            <person name="Van de Peer Y."/>
            <person name="Grigoriev I.V."/>
        </authorList>
    </citation>
    <scope>NUCLEOTIDE SEQUENCE [LARGE SCALE GENOMIC DNA]</scope>
    <source>
        <strain evidence="5">RCC299 / NOUM17</strain>
    </source>
</reference>
<evidence type="ECO:0000256" key="2">
    <source>
        <dbReference type="SAM" id="MobiDB-lite"/>
    </source>
</evidence>
<feature type="compositionally biased region" description="Gly residues" evidence="2">
    <location>
        <begin position="317"/>
        <end position="326"/>
    </location>
</feature>